<accession>A0ABT3CR39</accession>
<dbReference type="EMBL" id="JAOYOD010000001">
    <property type="protein sequence ID" value="MCV9386033.1"/>
    <property type="molecule type" value="Genomic_DNA"/>
</dbReference>
<organism evidence="2 3">
    <name type="scientific">Reichenbachiella ulvae</name>
    <dbReference type="NCBI Taxonomy" id="2980104"/>
    <lineage>
        <taxon>Bacteria</taxon>
        <taxon>Pseudomonadati</taxon>
        <taxon>Bacteroidota</taxon>
        <taxon>Cytophagia</taxon>
        <taxon>Cytophagales</taxon>
        <taxon>Reichenbachiellaceae</taxon>
        <taxon>Reichenbachiella</taxon>
    </lineage>
</organism>
<protein>
    <submittedName>
        <fullName evidence="2">Uncharacterized protein</fullName>
    </submittedName>
</protein>
<reference evidence="2 3" key="1">
    <citation type="submission" date="2022-10" db="EMBL/GenBank/DDBJ databases">
        <title>Comparative genomics and taxonomic characterization of three novel marine species of genus Reichenbachiella exhibiting antioxidant and polysaccharide degradation activities.</title>
        <authorList>
            <person name="Muhammad N."/>
            <person name="Lee Y.-J."/>
            <person name="Ko J."/>
            <person name="Kim S.-G."/>
        </authorList>
    </citation>
    <scope>NUCLEOTIDE SEQUENCE [LARGE SCALE GENOMIC DNA]</scope>
    <source>
        <strain evidence="2 3">ABR2-5</strain>
    </source>
</reference>
<feature type="signal peptide" evidence="1">
    <location>
        <begin position="1"/>
        <end position="25"/>
    </location>
</feature>
<evidence type="ECO:0000313" key="3">
    <source>
        <dbReference type="Proteomes" id="UP001300692"/>
    </source>
</evidence>
<comment type="caution">
    <text evidence="2">The sequence shown here is derived from an EMBL/GenBank/DDBJ whole genome shotgun (WGS) entry which is preliminary data.</text>
</comment>
<gene>
    <name evidence="2" type="ORF">N7U62_05125</name>
</gene>
<keyword evidence="3" id="KW-1185">Reference proteome</keyword>
<proteinExistence type="predicted"/>
<evidence type="ECO:0000256" key="1">
    <source>
        <dbReference type="SAM" id="SignalP"/>
    </source>
</evidence>
<feature type="chain" id="PRO_5046940241" evidence="1">
    <location>
        <begin position="26"/>
        <end position="300"/>
    </location>
</feature>
<evidence type="ECO:0000313" key="2">
    <source>
        <dbReference type="EMBL" id="MCV9386033.1"/>
    </source>
</evidence>
<sequence length="300" mass="34740">MKNPLILRFCVLIIMALGINVQLSAQNDQEVLAETIDWLEKKINISYYNAQTQEWWSNRFFYNDETGMINIKNTSSDGPSFITRNTYYDRKVLLSNLDASSIKVHDVNEDQGRIVYGQVVQVNTIGNQKLIQRTKNDRPSFAEFFLQIPVPHTYDSLRLTADSIKTKLALAIELSSKIKPDENERANANTIMEMFHGSFKGNDDSRISFTLIAENAYEIEHMNGVNYIREGLIGFDEVNNQFYQWTINRGQRERLNLLVKSEDQIYLENEEGNFRITLHGTNHFSISENGTNLDFFRVKE</sequence>
<dbReference type="RefSeq" id="WP_264136819.1">
    <property type="nucleotide sequence ID" value="NZ_JAOYOD010000001.1"/>
</dbReference>
<name>A0ABT3CR39_9BACT</name>
<dbReference type="Proteomes" id="UP001300692">
    <property type="component" value="Unassembled WGS sequence"/>
</dbReference>
<keyword evidence="1" id="KW-0732">Signal</keyword>